<dbReference type="EMBL" id="ML979139">
    <property type="protein sequence ID" value="KAF1913390.1"/>
    <property type="molecule type" value="Genomic_DNA"/>
</dbReference>
<evidence type="ECO:0000256" key="4">
    <source>
        <dbReference type="ARBA" id="ARBA00022771"/>
    </source>
</evidence>
<accession>A0A6A5QEY1</accession>
<evidence type="ECO:0000313" key="16">
    <source>
        <dbReference type="Proteomes" id="UP000800096"/>
    </source>
</evidence>
<dbReference type="PANTHER" id="PTHR14732">
    <property type="entry name" value="RNA POLYMERASE II SUBUNIT B1 CTD PHOSPHATASE RPAP2-RELATED"/>
    <property type="match status" value="1"/>
</dbReference>
<dbReference type="GO" id="GO:0008420">
    <property type="term" value="F:RNA polymerase II CTD heptapeptide repeat phosphatase activity"/>
    <property type="evidence" value="ECO:0007669"/>
    <property type="project" value="UniProtKB-UniRule"/>
</dbReference>
<evidence type="ECO:0000256" key="2">
    <source>
        <dbReference type="ARBA" id="ARBA00005676"/>
    </source>
</evidence>
<dbReference type="PROSITE" id="PS51479">
    <property type="entry name" value="ZF_RTR1"/>
    <property type="match status" value="1"/>
</dbReference>
<sequence>MPPNQRHLHTALHHANVLAERKRVEAAVLAAVLMLLDYPTAPGADARRPTRADAQHFCAAVRPFQPADYDALIEERSLAGKCGYALCPRPAQKARSTARRQFVDTAHGVQIVDRHTLEVWCSRDCAERALYVKVQLHEDPAWMRQGGRCGDPLELLVDGALPLQTAPAPLPVPADQDALDAEAVEGLVRGHITERMPSATPPQPPSLPAQPAGQTMAIEGHVPRMDRSGTHDDGDEDDDPQDWDKHLPGWDDAA</sequence>
<evidence type="ECO:0000256" key="12">
    <source>
        <dbReference type="RuleBase" id="RU367080"/>
    </source>
</evidence>
<evidence type="ECO:0000256" key="13">
    <source>
        <dbReference type="SAM" id="MobiDB-lite"/>
    </source>
</evidence>
<evidence type="ECO:0000259" key="14">
    <source>
        <dbReference type="PROSITE" id="PS51479"/>
    </source>
</evidence>
<comment type="catalytic activity">
    <reaction evidence="10 12">
        <text>O-phospho-L-threonyl-[protein] + H2O = L-threonyl-[protein] + phosphate</text>
        <dbReference type="Rhea" id="RHEA:47004"/>
        <dbReference type="Rhea" id="RHEA-COMP:11060"/>
        <dbReference type="Rhea" id="RHEA-COMP:11605"/>
        <dbReference type="ChEBI" id="CHEBI:15377"/>
        <dbReference type="ChEBI" id="CHEBI:30013"/>
        <dbReference type="ChEBI" id="CHEBI:43474"/>
        <dbReference type="ChEBI" id="CHEBI:61977"/>
        <dbReference type="EC" id="3.1.3.16"/>
    </reaction>
</comment>
<evidence type="ECO:0000256" key="7">
    <source>
        <dbReference type="ARBA" id="ARBA00022912"/>
    </source>
</evidence>
<comment type="catalytic activity">
    <reaction evidence="9 12">
        <text>O-phospho-L-seryl-[protein] + H2O = L-seryl-[protein] + phosphate</text>
        <dbReference type="Rhea" id="RHEA:20629"/>
        <dbReference type="Rhea" id="RHEA-COMP:9863"/>
        <dbReference type="Rhea" id="RHEA-COMP:11604"/>
        <dbReference type="ChEBI" id="CHEBI:15377"/>
        <dbReference type="ChEBI" id="CHEBI:29999"/>
        <dbReference type="ChEBI" id="CHEBI:43474"/>
        <dbReference type="ChEBI" id="CHEBI:83421"/>
        <dbReference type="EC" id="3.1.3.16"/>
    </reaction>
</comment>
<feature type="compositionally biased region" description="Pro residues" evidence="13">
    <location>
        <begin position="199"/>
        <end position="208"/>
    </location>
</feature>
<feature type="compositionally biased region" description="Basic and acidic residues" evidence="13">
    <location>
        <begin position="221"/>
        <end position="232"/>
    </location>
</feature>
<dbReference type="GO" id="GO:0005634">
    <property type="term" value="C:nucleus"/>
    <property type="evidence" value="ECO:0007669"/>
    <property type="project" value="UniProtKB-SubCell"/>
</dbReference>
<evidence type="ECO:0000256" key="5">
    <source>
        <dbReference type="ARBA" id="ARBA00022801"/>
    </source>
</evidence>
<reference evidence="15" key="1">
    <citation type="journal article" date="2020" name="Stud. Mycol.">
        <title>101 Dothideomycetes genomes: a test case for predicting lifestyles and emergence of pathogens.</title>
        <authorList>
            <person name="Haridas S."/>
            <person name="Albert R."/>
            <person name="Binder M."/>
            <person name="Bloem J."/>
            <person name="Labutti K."/>
            <person name="Salamov A."/>
            <person name="Andreopoulos B."/>
            <person name="Baker S."/>
            <person name="Barry K."/>
            <person name="Bills G."/>
            <person name="Bluhm B."/>
            <person name="Cannon C."/>
            <person name="Castanera R."/>
            <person name="Culley D."/>
            <person name="Daum C."/>
            <person name="Ezra D."/>
            <person name="Gonzalez J."/>
            <person name="Henrissat B."/>
            <person name="Kuo A."/>
            <person name="Liang C."/>
            <person name="Lipzen A."/>
            <person name="Lutzoni F."/>
            <person name="Magnuson J."/>
            <person name="Mondo S."/>
            <person name="Nolan M."/>
            <person name="Ohm R."/>
            <person name="Pangilinan J."/>
            <person name="Park H.-J."/>
            <person name="Ramirez L."/>
            <person name="Alfaro M."/>
            <person name="Sun H."/>
            <person name="Tritt A."/>
            <person name="Yoshinaga Y."/>
            <person name="Zwiers L.-H."/>
            <person name="Turgeon B."/>
            <person name="Goodwin S."/>
            <person name="Spatafora J."/>
            <person name="Crous P."/>
            <person name="Grigoriev I."/>
        </authorList>
    </citation>
    <scope>NUCLEOTIDE SEQUENCE</scope>
    <source>
        <strain evidence="15">HMLAC05119</strain>
    </source>
</reference>
<comment type="function">
    <text evidence="12">Putative RNA polymerase II subunit B1 C-terminal domain (CTD) phosphatase involved in RNA polymerase II transcription regulation.</text>
</comment>
<comment type="subcellular location">
    <subcellularLocation>
        <location evidence="1 12">Nucleus</location>
    </subcellularLocation>
</comment>
<keyword evidence="6 12" id="KW-0862">Zinc</keyword>
<dbReference type="InterPro" id="IPR039693">
    <property type="entry name" value="Rtr1/RPAP2"/>
</dbReference>
<feature type="region of interest" description="Disordered" evidence="13">
    <location>
        <begin position="194"/>
        <end position="254"/>
    </location>
</feature>
<dbReference type="InterPro" id="IPR007308">
    <property type="entry name" value="Rtr1/RPAP2_dom"/>
</dbReference>
<dbReference type="OrthoDB" id="2590500at2759"/>
<proteinExistence type="inferred from homology"/>
<evidence type="ECO:0000256" key="8">
    <source>
        <dbReference type="ARBA" id="ARBA00023242"/>
    </source>
</evidence>
<evidence type="ECO:0000256" key="11">
    <source>
        <dbReference type="PROSITE-ProRule" id="PRU00812"/>
    </source>
</evidence>
<dbReference type="InterPro" id="IPR038534">
    <property type="entry name" value="Rtr1/RPAP2_sf"/>
</dbReference>
<dbReference type="GO" id="GO:0008270">
    <property type="term" value="F:zinc ion binding"/>
    <property type="evidence" value="ECO:0007669"/>
    <property type="project" value="UniProtKB-KW"/>
</dbReference>
<organism evidence="15 16">
    <name type="scientific">Ampelomyces quisqualis</name>
    <name type="common">Powdery mildew agent</name>
    <dbReference type="NCBI Taxonomy" id="50730"/>
    <lineage>
        <taxon>Eukaryota</taxon>
        <taxon>Fungi</taxon>
        <taxon>Dikarya</taxon>
        <taxon>Ascomycota</taxon>
        <taxon>Pezizomycotina</taxon>
        <taxon>Dothideomycetes</taxon>
        <taxon>Pleosporomycetidae</taxon>
        <taxon>Pleosporales</taxon>
        <taxon>Pleosporineae</taxon>
        <taxon>Phaeosphaeriaceae</taxon>
        <taxon>Ampelomyces</taxon>
    </lineage>
</organism>
<evidence type="ECO:0000256" key="3">
    <source>
        <dbReference type="ARBA" id="ARBA00022723"/>
    </source>
</evidence>
<keyword evidence="4 12" id="KW-0863">Zinc-finger</keyword>
<evidence type="ECO:0000256" key="9">
    <source>
        <dbReference type="ARBA" id="ARBA00047761"/>
    </source>
</evidence>
<evidence type="ECO:0000256" key="10">
    <source>
        <dbReference type="ARBA" id="ARBA00048336"/>
    </source>
</evidence>
<keyword evidence="7 12" id="KW-0904">Protein phosphatase</keyword>
<dbReference type="GO" id="GO:0043175">
    <property type="term" value="F:RNA polymerase core enzyme binding"/>
    <property type="evidence" value="ECO:0007669"/>
    <property type="project" value="UniProtKB-UniRule"/>
</dbReference>
<protein>
    <recommendedName>
        <fullName evidence="12">RNA polymerase II subunit B1 CTD phosphatase RPAP2 homolog</fullName>
        <ecNumber evidence="12">3.1.3.16</ecNumber>
    </recommendedName>
</protein>
<evidence type="ECO:0000256" key="1">
    <source>
        <dbReference type="ARBA" id="ARBA00004123"/>
    </source>
</evidence>
<keyword evidence="3 12" id="KW-0479">Metal-binding</keyword>
<dbReference type="GO" id="GO:0005737">
    <property type="term" value="C:cytoplasm"/>
    <property type="evidence" value="ECO:0007669"/>
    <property type="project" value="TreeGrafter"/>
</dbReference>
<comment type="similarity">
    <text evidence="2 11 12">Belongs to the RPAP2 family.</text>
</comment>
<dbReference type="Proteomes" id="UP000800096">
    <property type="component" value="Unassembled WGS sequence"/>
</dbReference>
<evidence type="ECO:0000256" key="6">
    <source>
        <dbReference type="ARBA" id="ARBA00022833"/>
    </source>
</evidence>
<name>A0A6A5QEY1_AMPQU</name>
<gene>
    <name evidence="15" type="ORF">BDU57DRAFT_355546</name>
</gene>
<feature type="compositionally biased region" description="Basic and acidic residues" evidence="13">
    <location>
        <begin position="242"/>
        <end position="254"/>
    </location>
</feature>
<dbReference type="AlphaFoldDB" id="A0A6A5QEY1"/>
<dbReference type="PANTHER" id="PTHR14732:SF0">
    <property type="entry name" value="RNA POLYMERASE II SUBUNIT B1 CTD PHOSPHATASE RPAP2-RELATED"/>
    <property type="match status" value="1"/>
</dbReference>
<keyword evidence="5 12" id="KW-0378">Hydrolase</keyword>
<dbReference type="Pfam" id="PF04181">
    <property type="entry name" value="RPAP2_Rtr1"/>
    <property type="match status" value="1"/>
</dbReference>
<dbReference type="EC" id="3.1.3.16" evidence="12"/>
<keyword evidence="16" id="KW-1185">Reference proteome</keyword>
<feature type="domain" description="RTR1-type" evidence="14">
    <location>
        <begin position="59"/>
        <end position="145"/>
    </location>
</feature>
<keyword evidence="8 12" id="KW-0539">Nucleus</keyword>
<dbReference type="Gene3D" id="1.25.40.820">
    <property type="match status" value="1"/>
</dbReference>
<evidence type="ECO:0000313" key="15">
    <source>
        <dbReference type="EMBL" id="KAF1913390.1"/>
    </source>
</evidence>